<accession>A0ABS3BTL9</accession>
<feature type="region of interest" description="Disordered" evidence="1">
    <location>
        <begin position="54"/>
        <end position="82"/>
    </location>
</feature>
<dbReference type="EMBL" id="JAFKCW010000004">
    <property type="protein sequence ID" value="MBN7802648.1"/>
    <property type="molecule type" value="Genomic_DNA"/>
</dbReference>
<gene>
    <name evidence="2" type="ORF">J0A67_17360</name>
</gene>
<reference evidence="2 3" key="1">
    <citation type="submission" date="2021-03" db="EMBL/GenBank/DDBJ databases">
        <title>novel species isolated from a fishpond in China.</title>
        <authorList>
            <person name="Lu H."/>
            <person name="Cai Z."/>
        </authorList>
    </citation>
    <scope>NUCLEOTIDE SEQUENCE [LARGE SCALE GENOMIC DNA]</scope>
    <source>
        <strain evidence="2 3">JCM 31546</strain>
    </source>
</reference>
<dbReference type="RefSeq" id="WP_206570663.1">
    <property type="nucleotide sequence ID" value="NZ_JAFKCW010000004.1"/>
</dbReference>
<name>A0ABS3BTL9_9BACT</name>
<evidence type="ECO:0000256" key="1">
    <source>
        <dbReference type="SAM" id="MobiDB-lite"/>
    </source>
</evidence>
<organism evidence="2 3">
    <name type="scientific">Algoriphagus aestuariicola</name>
    <dbReference type="NCBI Taxonomy" id="1852016"/>
    <lineage>
        <taxon>Bacteria</taxon>
        <taxon>Pseudomonadati</taxon>
        <taxon>Bacteroidota</taxon>
        <taxon>Cytophagia</taxon>
        <taxon>Cytophagales</taxon>
        <taxon>Cyclobacteriaceae</taxon>
        <taxon>Algoriphagus</taxon>
    </lineage>
</organism>
<evidence type="ECO:0000313" key="3">
    <source>
        <dbReference type="Proteomes" id="UP000664698"/>
    </source>
</evidence>
<comment type="caution">
    <text evidence="2">The sequence shown here is derived from an EMBL/GenBank/DDBJ whole genome shotgun (WGS) entry which is preliminary data.</text>
</comment>
<dbReference type="Proteomes" id="UP000664698">
    <property type="component" value="Unassembled WGS sequence"/>
</dbReference>
<feature type="compositionally biased region" description="Basic residues" evidence="1">
    <location>
        <begin position="63"/>
        <end position="72"/>
    </location>
</feature>
<sequence length="82" mass="8352">MSAVGRSGDAGSMVRGTRLAARQALTGGVDGEEGPVGTQAVGEGRALKKYPVGIFSEEPGRRGGTKRSRRGKAPTALGQTPE</sequence>
<evidence type="ECO:0000313" key="2">
    <source>
        <dbReference type="EMBL" id="MBN7802648.1"/>
    </source>
</evidence>
<keyword evidence="3" id="KW-1185">Reference proteome</keyword>
<protein>
    <submittedName>
        <fullName evidence="2">Uncharacterized protein</fullName>
    </submittedName>
</protein>
<proteinExistence type="predicted"/>